<dbReference type="EMBL" id="UINC01141642">
    <property type="protein sequence ID" value="SVD29501.1"/>
    <property type="molecule type" value="Genomic_DNA"/>
</dbReference>
<organism evidence="1">
    <name type="scientific">marine metagenome</name>
    <dbReference type="NCBI Taxonomy" id="408172"/>
    <lineage>
        <taxon>unclassified sequences</taxon>
        <taxon>metagenomes</taxon>
        <taxon>ecological metagenomes</taxon>
    </lineage>
</organism>
<accession>A0A382U6U6</accession>
<proteinExistence type="predicted"/>
<protein>
    <submittedName>
        <fullName evidence="1">Uncharacterized protein</fullName>
    </submittedName>
</protein>
<name>A0A382U6U6_9ZZZZ</name>
<reference evidence="1" key="1">
    <citation type="submission" date="2018-05" db="EMBL/GenBank/DDBJ databases">
        <authorList>
            <person name="Lanie J.A."/>
            <person name="Ng W.-L."/>
            <person name="Kazmierczak K.M."/>
            <person name="Andrzejewski T.M."/>
            <person name="Davidsen T.M."/>
            <person name="Wayne K.J."/>
            <person name="Tettelin H."/>
            <person name="Glass J.I."/>
            <person name="Rusch D."/>
            <person name="Podicherti R."/>
            <person name="Tsui H.-C.T."/>
            <person name="Winkler M.E."/>
        </authorList>
    </citation>
    <scope>NUCLEOTIDE SEQUENCE</scope>
</reference>
<dbReference type="AlphaFoldDB" id="A0A382U6U6"/>
<evidence type="ECO:0000313" key="1">
    <source>
        <dbReference type="EMBL" id="SVD29501.1"/>
    </source>
</evidence>
<gene>
    <name evidence="1" type="ORF">METZ01_LOCUS382355</name>
</gene>
<sequence length="63" mass="7345">MVLIPRAFAEEGSYIEQVVEKWQPMDLAEPEYTVEDTLELLERLRETPLPYPVIQTNAKIIKV</sequence>